<gene>
    <name evidence="2" type="ORF">GPUH_LOCUS24215</name>
</gene>
<feature type="coiled-coil region" evidence="1">
    <location>
        <begin position="106"/>
        <end position="133"/>
    </location>
</feature>
<protein>
    <submittedName>
        <fullName evidence="2 4">Uncharacterized protein</fullName>
    </submittedName>
</protein>
<keyword evidence="3" id="KW-1185">Reference proteome</keyword>
<dbReference type="EMBL" id="UYRT01100441">
    <property type="protein sequence ID" value="VDN42549.1"/>
    <property type="molecule type" value="Genomic_DNA"/>
</dbReference>
<sequence length="186" mass="22417">MLLITELSAYHRLRHSERQRRRYKQLLKQQQLQKQRTNDTIVDDQFYGNSRRQLGNYDATRNKMKTHHRVSIFQCAVLLTEFMKFYTKSINAIIFLLAELSAYHRLRHSERQRRRYKQLLKQQQLQKQRTNDTIVDDQFYGNSRRQLGNYDATRNKMKTHHRVSIFQCAILLTSSTTPMPYVDPHG</sequence>
<keyword evidence="1" id="KW-0175">Coiled coil</keyword>
<feature type="coiled-coil region" evidence="1">
    <location>
        <begin position="13"/>
        <end position="40"/>
    </location>
</feature>
<evidence type="ECO:0000313" key="2">
    <source>
        <dbReference type="EMBL" id="VDN42549.1"/>
    </source>
</evidence>
<dbReference type="WBParaSite" id="GPUH_0002424301-mRNA-1">
    <property type="protein sequence ID" value="GPUH_0002424301-mRNA-1"/>
    <property type="gene ID" value="GPUH_0002424301"/>
</dbReference>
<dbReference type="AlphaFoldDB" id="A0A183ETC2"/>
<evidence type="ECO:0000313" key="3">
    <source>
        <dbReference type="Proteomes" id="UP000271098"/>
    </source>
</evidence>
<evidence type="ECO:0000313" key="4">
    <source>
        <dbReference type="WBParaSite" id="GPUH_0002424301-mRNA-1"/>
    </source>
</evidence>
<reference evidence="4" key="1">
    <citation type="submission" date="2016-06" db="UniProtKB">
        <authorList>
            <consortium name="WormBaseParasite"/>
        </authorList>
    </citation>
    <scope>IDENTIFICATION</scope>
</reference>
<evidence type="ECO:0000256" key="1">
    <source>
        <dbReference type="SAM" id="Coils"/>
    </source>
</evidence>
<reference evidence="2 3" key="2">
    <citation type="submission" date="2018-11" db="EMBL/GenBank/DDBJ databases">
        <authorList>
            <consortium name="Pathogen Informatics"/>
        </authorList>
    </citation>
    <scope>NUCLEOTIDE SEQUENCE [LARGE SCALE GENOMIC DNA]</scope>
</reference>
<dbReference type="Proteomes" id="UP000271098">
    <property type="component" value="Unassembled WGS sequence"/>
</dbReference>
<name>A0A183ETC2_9BILA</name>
<proteinExistence type="predicted"/>
<accession>A0A183ETC2</accession>
<organism evidence="4">
    <name type="scientific">Gongylonema pulchrum</name>
    <dbReference type="NCBI Taxonomy" id="637853"/>
    <lineage>
        <taxon>Eukaryota</taxon>
        <taxon>Metazoa</taxon>
        <taxon>Ecdysozoa</taxon>
        <taxon>Nematoda</taxon>
        <taxon>Chromadorea</taxon>
        <taxon>Rhabditida</taxon>
        <taxon>Spirurina</taxon>
        <taxon>Spiruromorpha</taxon>
        <taxon>Spiruroidea</taxon>
        <taxon>Gongylonematidae</taxon>
        <taxon>Gongylonema</taxon>
    </lineage>
</organism>